<keyword evidence="7" id="KW-0411">Iron-sulfur</keyword>
<name>A0A450TF88_9GAMM</name>
<evidence type="ECO:0000256" key="4">
    <source>
        <dbReference type="ARBA" id="ARBA00022737"/>
    </source>
</evidence>
<keyword evidence="3" id="KW-0479">Metal-binding</keyword>
<dbReference type="InterPro" id="IPR037171">
    <property type="entry name" value="NagB/RpiA_transferase-like"/>
</dbReference>
<dbReference type="NCBIfam" id="TIGR00273">
    <property type="entry name" value="LutB/LldF family L-lactate oxidation iron-sulfur protein"/>
    <property type="match status" value="1"/>
</dbReference>
<dbReference type="GO" id="GO:0046872">
    <property type="term" value="F:metal ion binding"/>
    <property type="evidence" value="ECO:0007669"/>
    <property type="project" value="UniProtKB-KW"/>
</dbReference>
<dbReference type="GO" id="GO:0051539">
    <property type="term" value="F:4 iron, 4 sulfur cluster binding"/>
    <property type="evidence" value="ECO:0007669"/>
    <property type="project" value="UniProtKB-KW"/>
</dbReference>
<dbReference type="Gene3D" id="3.40.50.10420">
    <property type="entry name" value="NagB/RpiA/CoA transferase-like"/>
    <property type="match status" value="1"/>
</dbReference>
<proteinExistence type="predicted"/>
<gene>
    <name evidence="9" type="ORF">BECKFW1821B_GA0114236_11079</name>
</gene>
<accession>A0A450TF88</accession>
<evidence type="ECO:0000256" key="7">
    <source>
        <dbReference type="ARBA" id="ARBA00023014"/>
    </source>
</evidence>
<dbReference type="Pfam" id="PF11870">
    <property type="entry name" value="LutB_C"/>
    <property type="match status" value="1"/>
</dbReference>
<evidence type="ECO:0000256" key="2">
    <source>
        <dbReference type="ARBA" id="ARBA00022485"/>
    </source>
</evidence>
<evidence type="ECO:0000256" key="1">
    <source>
        <dbReference type="ARBA" id="ARBA00022448"/>
    </source>
</evidence>
<dbReference type="InterPro" id="IPR024569">
    <property type="entry name" value="LutB_C"/>
</dbReference>
<feature type="domain" description="4Fe-4S ferredoxin-type" evidence="8">
    <location>
        <begin position="305"/>
        <end position="335"/>
    </location>
</feature>
<dbReference type="InterPro" id="IPR009051">
    <property type="entry name" value="Helical_ferredxn"/>
</dbReference>
<reference evidence="9" key="1">
    <citation type="submission" date="2019-02" db="EMBL/GenBank/DDBJ databases">
        <authorList>
            <person name="Gruber-Vodicka R. H."/>
            <person name="Seah K. B. B."/>
        </authorList>
    </citation>
    <scope>NUCLEOTIDE SEQUENCE</scope>
    <source>
        <strain evidence="9">BECK_BZ106</strain>
    </source>
</reference>
<keyword evidence="2" id="KW-0004">4Fe-4S</keyword>
<dbReference type="Pfam" id="PF13183">
    <property type="entry name" value="Fer4_8"/>
    <property type="match status" value="1"/>
</dbReference>
<keyword evidence="1" id="KW-0813">Transport</keyword>
<dbReference type="Pfam" id="PF02589">
    <property type="entry name" value="LUD_dom"/>
    <property type="match status" value="1"/>
</dbReference>
<evidence type="ECO:0000256" key="3">
    <source>
        <dbReference type="ARBA" id="ARBA00022723"/>
    </source>
</evidence>
<dbReference type="EMBL" id="CAADFD010000107">
    <property type="protein sequence ID" value="VFJ65825.1"/>
    <property type="molecule type" value="Genomic_DNA"/>
</dbReference>
<dbReference type="PANTHER" id="PTHR47153">
    <property type="entry name" value="LACTATE UTILIZATION PROTEIN B"/>
    <property type="match status" value="1"/>
</dbReference>
<dbReference type="PROSITE" id="PS51379">
    <property type="entry name" value="4FE4S_FER_2"/>
    <property type="match status" value="1"/>
</dbReference>
<evidence type="ECO:0000256" key="6">
    <source>
        <dbReference type="ARBA" id="ARBA00023004"/>
    </source>
</evidence>
<dbReference type="InterPro" id="IPR003741">
    <property type="entry name" value="LUD_dom"/>
</dbReference>
<dbReference type="PROSITE" id="PS00198">
    <property type="entry name" value="4FE4S_FER_1"/>
    <property type="match status" value="1"/>
</dbReference>
<dbReference type="InterPro" id="IPR017900">
    <property type="entry name" value="4Fe4S_Fe_S_CS"/>
</dbReference>
<dbReference type="PANTHER" id="PTHR47153:SF2">
    <property type="entry name" value="LACTATE UTILIZATION PROTEIN B"/>
    <property type="match status" value="1"/>
</dbReference>
<dbReference type="Gene3D" id="1.10.1060.10">
    <property type="entry name" value="Alpha-helical ferredoxin"/>
    <property type="match status" value="1"/>
</dbReference>
<dbReference type="GO" id="GO:0006089">
    <property type="term" value="P:lactate metabolic process"/>
    <property type="evidence" value="ECO:0007669"/>
    <property type="project" value="InterPro"/>
</dbReference>
<organism evidence="9">
    <name type="scientific">Candidatus Kentrum sp. FW</name>
    <dbReference type="NCBI Taxonomy" id="2126338"/>
    <lineage>
        <taxon>Bacteria</taxon>
        <taxon>Pseudomonadati</taxon>
        <taxon>Pseudomonadota</taxon>
        <taxon>Gammaproteobacteria</taxon>
        <taxon>Candidatus Kentrum</taxon>
    </lineage>
</organism>
<dbReference type="InterPro" id="IPR024185">
    <property type="entry name" value="FTHF_cligase-like_sf"/>
</dbReference>
<keyword evidence="4" id="KW-0677">Repeat</keyword>
<evidence type="ECO:0000313" key="9">
    <source>
        <dbReference type="EMBL" id="VFJ65825.1"/>
    </source>
</evidence>
<dbReference type="InterPro" id="IPR004452">
    <property type="entry name" value="LutB/LldF"/>
</dbReference>
<dbReference type="SUPFAM" id="SSF46548">
    <property type="entry name" value="alpha-helical ferredoxin"/>
    <property type="match status" value="1"/>
</dbReference>
<dbReference type="AlphaFoldDB" id="A0A450TF88"/>
<dbReference type="InterPro" id="IPR017896">
    <property type="entry name" value="4Fe4S_Fe-S-bd"/>
</dbReference>
<keyword evidence="5" id="KW-0249">Electron transport</keyword>
<keyword evidence="6" id="KW-0408">Iron</keyword>
<dbReference type="SUPFAM" id="SSF100950">
    <property type="entry name" value="NagB/RpiA/CoA transferase-like"/>
    <property type="match status" value="1"/>
</dbReference>
<evidence type="ECO:0000256" key="5">
    <source>
        <dbReference type="ARBA" id="ARBA00022982"/>
    </source>
</evidence>
<sequence length="476" mass="52554">MKPTAHAFKAQANAALSDANLQHALKQVHGGFVRKRKAAMDALPEFEALRKAARAIKEHTLSHLDFYLERFESKVIANGGQVHWARTSPEACEIINKICLDAHARRVIKGKSMIGEEIGINQALEDTGFDVVETDLGEYIIQLARETPSHIIAPAIHKTRSDIARLFDKHHAKHGFTGSRMEVSELVDEARKVLRDTFLTADVGITGANFLIAETGSNILVTNEGNGDLTCTLPRVHIVLASIEKVLPTLEDATILLRLLGRSATGQEMSAYTTLSTGPRRATDPDGPEEYHVVLVDNGRSDILGTSYRDILCCIRCGACLNHCPIYGAIGGHAYGWVYPGPMGAVLTPLLIGRANAQDLPNACTLNGRCEEICPVNIPLPALLRQLRIDTHGQKKVSHSMHIPLKTWSFFAKHPRLYGHLSRLGTRMLGMLGRRYGQSEALPLLNAWTASRDLPIPQGETFQAKWQQHQRHEEKE</sequence>
<protein>
    <submittedName>
        <fullName evidence="9">L-lactate dehydrogenase complex protein LldF</fullName>
    </submittedName>
</protein>
<evidence type="ECO:0000259" key="8">
    <source>
        <dbReference type="PROSITE" id="PS51379"/>
    </source>
</evidence>